<evidence type="ECO:0000313" key="1">
    <source>
        <dbReference type="EMBL" id="AFM24976.1"/>
    </source>
</evidence>
<reference evidence="2" key="1">
    <citation type="submission" date="2012-06" db="EMBL/GenBank/DDBJ databases">
        <title>Complete sequence of chromosome of Desulfomonile tiedjei DSM 6799.</title>
        <authorList>
            <person name="Lucas S."/>
            <person name="Copeland A."/>
            <person name="Lapidus A."/>
            <person name="Glavina del Rio T."/>
            <person name="Dalin E."/>
            <person name="Tice H."/>
            <person name="Bruce D."/>
            <person name="Goodwin L."/>
            <person name="Pitluck S."/>
            <person name="Peters L."/>
            <person name="Ovchinnikova G."/>
            <person name="Zeytun A."/>
            <person name="Lu M."/>
            <person name="Kyrpides N."/>
            <person name="Mavromatis K."/>
            <person name="Ivanova N."/>
            <person name="Brettin T."/>
            <person name="Detter J.C."/>
            <person name="Han C."/>
            <person name="Larimer F."/>
            <person name="Land M."/>
            <person name="Hauser L."/>
            <person name="Markowitz V."/>
            <person name="Cheng J.-F."/>
            <person name="Hugenholtz P."/>
            <person name="Woyke T."/>
            <person name="Wu D."/>
            <person name="Spring S."/>
            <person name="Schroeder M."/>
            <person name="Brambilla E."/>
            <person name="Klenk H.-P."/>
            <person name="Eisen J.A."/>
        </authorList>
    </citation>
    <scope>NUCLEOTIDE SEQUENCE [LARGE SCALE GENOMIC DNA]</scope>
    <source>
        <strain evidence="2">ATCC 49306 / DSM 6799 / DCB-1</strain>
    </source>
</reference>
<keyword evidence="2" id="KW-1185">Reference proteome</keyword>
<dbReference type="AlphaFoldDB" id="I4C5Y5"/>
<protein>
    <submittedName>
        <fullName evidence="1">Uncharacterized protein</fullName>
    </submittedName>
</protein>
<evidence type="ECO:0000313" key="2">
    <source>
        <dbReference type="Proteomes" id="UP000006055"/>
    </source>
</evidence>
<dbReference type="EMBL" id="CP003360">
    <property type="protein sequence ID" value="AFM24976.1"/>
    <property type="molecule type" value="Genomic_DNA"/>
</dbReference>
<dbReference type="KEGG" id="dti:Desti_2286"/>
<dbReference type="HOGENOM" id="CLU_2842685_0_0_7"/>
<name>I4C5Y5_DESTA</name>
<organism evidence="1 2">
    <name type="scientific">Desulfomonile tiedjei (strain ATCC 49306 / DSM 6799 / DCB-1)</name>
    <dbReference type="NCBI Taxonomy" id="706587"/>
    <lineage>
        <taxon>Bacteria</taxon>
        <taxon>Pseudomonadati</taxon>
        <taxon>Thermodesulfobacteriota</taxon>
        <taxon>Desulfomonilia</taxon>
        <taxon>Desulfomonilales</taxon>
        <taxon>Desulfomonilaceae</taxon>
        <taxon>Desulfomonile</taxon>
    </lineage>
</organism>
<dbReference type="Proteomes" id="UP000006055">
    <property type="component" value="Chromosome"/>
</dbReference>
<sequence>MDIPLSSDLVVEMKGFEPSTPALRTHFRGQQYQLLVANPYKCQPLSSRLVTFRDTSFRNLLANVS</sequence>
<gene>
    <name evidence="1" type="ordered locus">Desti_2286</name>
</gene>
<proteinExistence type="predicted"/>
<accession>I4C5Y5</accession>
<dbReference type="STRING" id="706587.Desti_2286"/>